<accession>A0A285NZ86</accession>
<feature type="compositionally biased region" description="Low complexity" evidence="1">
    <location>
        <begin position="1031"/>
        <end position="1041"/>
    </location>
</feature>
<feature type="region of interest" description="Disordered" evidence="1">
    <location>
        <begin position="315"/>
        <end position="337"/>
    </location>
</feature>
<evidence type="ECO:0000256" key="1">
    <source>
        <dbReference type="SAM" id="MobiDB-lite"/>
    </source>
</evidence>
<evidence type="ECO:0000313" key="4">
    <source>
        <dbReference type="Proteomes" id="UP000219453"/>
    </source>
</evidence>
<keyword evidence="2" id="KW-0472">Membrane</keyword>
<feature type="compositionally biased region" description="Low complexity" evidence="1">
    <location>
        <begin position="320"/>
        <end position="333"/>
    </location>
</feature>
<evidence type="ECO:0000313" key="3">
    <source>
        <dbReference type="EMBL" id="SNZ12951.1"/>
    </source>
</evidence>
<gene>
    <name evidence="3" type="ORF">SAMN06269185_1993</name>
</gene>
<proteinExistence type="predicted"/>
<feature type="region of interest" description="Disordered" evidence="1">
    <location>
        <begin position="1006"/>
        <end position="1049"/>
    </location>
</feature>
<feature type="transmembrane region" description="Helical" evidence="2">
    <location>
        <begin position="21"/>
        <end position="41"/>
    </location>
</feature>
<name>A0A285NZ86_NATPI</name>
<keyword evidence="4" id="KW-1185">Reference proteome</keyword>
<keyword evidence="2" id="KW-0812">Transmembrane</keyword>
<dbReference type="Proteomes" id="UP000219453">
    <property type="component" value="Unassembled WGS sequence"/>
</dbReference>
<dbReference type="RefSeq" id="WP_097008906.1">
    <property type="nucleotide sequence ID" value="NZ_OBEJ01000002.1"/>
</dbReference>
<evidence type="ECO:0000256" key="2">
    <source>
        <dbReference type="SAM" id="Phobius"/>
    </source>
</evidence>
<sequence>MKWRETDAGPRVRLAEDDRARVPFALLGVLLLVGSVTWTVALSARGPPQVDADAGPAIDRAESVVRTELRQAVERAGANAASAPVVERANNTFGQVLDAETPYRDAFRIRIYQQAVAALADTEASVGGVRVDADLQPITNASTMRDALDRVRLVDRGVGVVGVEVENVSLEATVRGRTIERTERSVTVSVATPALALHERATRFETQLDRGALAGPGFGRRLAARLYAITWARGYAQYGGAPIENVLANRHVELSANSALLQTQRAAIGTSDPAGRAAMGRAAARVGTTDLLAGAGYDGERWLDAVLGDQTVPVDGGGQIAEPAAEAGQPAAGRSETTVGVNRSAVVALDALSTGRDGDSLDEIVDDLYEANVERVVDVERTDSNESVAPARPGPDWWETDESVTKTITEVSANDRPTPSGPYGWDEYAAHARTVTREHVATTRWIARNGSTRTTSANWTTTHHVGIAVVGNPARSARVPEHRIERLYEPGGPAESRNLDGVPEEAVDRLLDAAGGPDAAARAAVRGDLDDRKITVGRPPAPTVRDWIYRDLVELRETARDISVTVDRGRLATGVNPAAELEAKLRARRNAETDRYQSYESVADKARAAARVAYLNRLVDDLDAAAEDVEATQNGVESSLDGAGAAPIGNLDSLLSLRNDVQAAEPRSTAAAPPADSIRLSVDGTPAYLTLASITNSDLSTLPANATYHPLVAETANLFADPANPVPAAVTDSALGDVETVGLRRSARALAAADGVASLSGSDGAGASRRQLREELVSSNRVLRGKALGVLGEQTSLPYHYRTAIIDGALNEWDSPSARAIALVDGSAAAAVARVAAKRDDTPSTPAFRDRLRSRLLVTLSDAASGETVRLPDSAVGTVVEETRRQAKVMAQDAVKRQQQRLRTKLATNASKMPAGFPVTPVPGYWYATANVWTVELAGKYATFRIDARQGTPVAGGAVGGTTSYVRDGDSVKLDLTGDGIPETIGRSTRVAFRADTTVLVVVPAGKSGVGDVGGSPTERSGGWPDPGFVDGAPDDAAMPAPETPSGNA</sequence>
<organism evidence="3 4">
    <name type="scientific">Natronoarchaeum philippinense</name>
    <dbReference type="NCBI Taxonomy" id="558529"/>
    <lineage>
        <taxon>Archaea</taxon>
        <taxon>Methanobacteriati</taxon>
        <taxon>Methanobacteriota</taxon>
        <taxon>Stenosarchaea group</taxon>
        <taxon>Halobacteria</taxon>
        <taxon>Halobacteriales</taxon>
        <taxon>Natronoarchaeaceae</taxon>
    </lineage>
</organism>
<dbReference type="EMBL" id="OBEJ01000002">
    <property type="protein sequence ID" value="SNZ12951.1"/>
    <property type="molecule type" value="Genomic_DNA"/>
</dbReference>
<dbReference type="OrthoDB" id="124691at2157"/>
<reference evidence="3 4" key="1">
    <citation type="submission" date="2017-09" db="EMBL/GenBank/DDBJ databases">
        <authorList>
            <person name="Ehlers B."/>
            <person name="Leendertz F.H."/>
        </authorList>
    </citation>
    <scope>NUCLEOTIDE SEQUENCE [LARGE SCALE GENOMIC DNA]</scope>
    <source>
        <strain evidence="3 4">DSM 27208</strain>
    </source>
</reference>
<dbReference type="InterPro" id="IPR055710">
    <property type="entry name" value="DUF7286"/>
</dbReference>
<keyword evidence="2" id="KW-1133">Transmembrane helix</keyword>
<dbReference type="AlphaFoldDB" id="A0A285NZ86"/>
<dbReference type="Pfam" id="PF23957">
    <property type="entry name" value="DUF7286"/>
    <property type="match status" value="1"/>
</dbReference>
<protein>
    <submittedName>
        <fullName evidence="3">Uncharacterized protein</fullName>
    </submittedName>
</protein>